<sequence length="168" mass="19858">MDQEYCSNEPNVKKWKFSDSVDSESVEHDSDPYWCPHQLEIAYVTPTSTLLPMESRLKVTKIKMDGPEDNSLFLPKENTKKHMRGCNDFKRISRYLEGCKKPDGPYAFFYMFLWISVHFDRRWLFVFLRYSIPSATARIQRRKSQDSLGRLSSVCMRQSVWTSCRTSM</sequence>
<organism evidence="1 2">
    <name type="scientific">Stylophora pistillata</name>
    <name type="common">Smooth cauliflower coral</name>
    <dbReference type="NCBI Taxonomy" id="50429"/>
    <lineage>
        <taxon>Eukaryota</taxon>
        <taxon>Metazoa</taxon>
        <taxon>Cnidaria</taxon>
        <taxon>Anthozoa</taxon>
        <taxon>Hexacorallia</taxon>
        <taxon>Scleractinia</taxon>
        <taxon>Astrocoeniina</taxon>
        <taxon>Pocilloporidae</taxon>
        <taxon>Stylophora</taxon>
    </lineage>
</organism>
<proteinExistence type="predicted"/>
<reference evidence="2" key="1">
    <citation type="journal article" date="2017" name="bioRxiv">
        <title>Comparative analysis of the genomes of Stylophora pistillata and Acropora digitifera provides evidence for extensive differences between species of corals.</title>
        <authorList>
            <person name="Voolstra C.R."/>
            <person name="Li Y."/>
            <person name="Liew Y.J."/>
            <person name="Baumgarten S."/>
            <person name="Zoccola D."/>
            <person name="Flot J.-F."/>
            <person name="Tambutte S."/>
            <person name="Allemand D."/>
            <person name="Aranda M."/>
        </authorList>
    </citation>
    <scope>NUCLEOTIDE SEQUENCE [LARGE SCALE GENOMIC DNA]</scope>
</reference>
<evidence type="ECO:0000313" key="2">
    <source>
        <dbReference type="Proteomes" id="UP000225706"/>
    </source>
</evidence>
<dbReference type="OrthoDB" id="5971339at2759"/>
<dbReference type="Proteomes" id="UP000225706">
    <property type="component" value="Unassembled WGS sequence"/>
</dbReference>
<keyword evidence="2" id="KW-1185">Reference proteome</keyword>
<dbReference type="AlphaFoldDB" id="A0A2B4RIC4"/>
<dbReference type="EMBL" id="LSMT01000537">
    <property type="protein sequence ID" value="PFX16553.1"/>
    <property type="molecule type" value="Genomic_DNA"/>
</dbReference>
<accession>A0A2B4RIC4</accession>
<name>A0A2B4RIC4_STYPI</name>
<evidence type="ECO:0000313" key="1">
    <source>
        <dbReference type="EMBL" id="PFX16553.1"/>
    </source>
</evidence>
<comment type="caution">
    <text evidence="1">The sequence shown here is derived from an EMBL/GenBank/DDBJ whole genome shotgun (WGS) entry which is preliminary data.</text>
</comment>
<gene>
    <name evidence="1" type="ORF">AWC38_SpisGene19166</name>
</gene>
<protein>
    <submittedName>
        <fullName evidence="1">Uncharacterized protein</fullName>
    </submittedName>
</protein>